<dbReference type="InterPro" id="IPR021109">
    <property type="entry name" value="Peptidase_aspartic_dom_sf"/>
</dbReference>
<feature type="compositionally biased region" description="Basic and acidic residues" evidence="1">
    <location>
        <begin position="257"/>
        <end position="271"/>
    </location>
</feature>
<feature type="compositionally biased region" description="Basic and acidic residues" evidence="1">
    <location>
        <begin position="303"/>
        <end position="312"/>
    </location>
</feature>
<feature type="region of interest" description="Disordered" evidence="1">
    <location>
        <begin position="248"/>
        <end position="312"/>
    </location>
</feature>
<feature type="region of interest" description="Disordered" evidence="1">
    <location>
        <begin position="1"/>
        <end position="38"/>
    </location>
</feature>
<proteinExistence type="predicted"/>
<name>A0ABU6UVA6_9FABA</name>
<sequence>MMFMHQPPNPSPLPSQTLPNPKGGINVVKKGDEEKEERRARTEWLLELMAEVDGLVDPDDEDWWDESDEEDEEDPKEEEKEWEIEEENEVELEGGKEEVIEEVVEKEQVSETLLEENKIVEECGKLCLATVFEGNKVHKPIFPIKCGDPGPCLTTKDVFTTADMGIVSIAGIAEDVVVKIGSLTVPADFHVIRTTRHSKGGTPQVLLGRPTFKTAGFKLDYITKMFSFKVGNVEEICHPKRLPASNKKFAHQVPLSSEDKVEGKKSKEAKERLKKGKELRHSPPHIKKKKKSPMKKKVKIRNQGKEKFERRK</sequence>
<organism evidence="2 3">
    <name type="scientific">Stylosanthes scabra</name>
    <dbReference type="NCBI Taxonomy" id="79078"/>
    <lineage>
        <taxon>Eukaryota</taxon>
        <taxon>Viridiplantae</taxon>
        <taxon>Streptophyta</taxon>
        <taxon>Embryophyta</taxon>
        <taxon>Tracheophyta</taxon>
        <taxon>Spermatophyta</taxon>
        <taxon>Magnoliopsida</taxon>
        <taxon>eudicotyledons</taxon>
        <taxon>Gunneridae</taxon>
        <taxon>Pentapetalae</taxon>
        <taxon>rosids</taxon>
        <taxon>fabids</taxon>
        <taxon>Fabales</taxon>
        <taxon>Fabaceae</taxon>
        <taxon>Papilionoideae</taxon>
        <taxon>50 kb inversion clade</taxon>
        <taxon>dalbergioids sensu lato</taxon>
        <taxon>Dalbergieae</taxon>
        <taxon>Pterocarpus clade</taxon>
        <taxon>Stylosanthes</taxon>
    </lineage>
</organism>
<evidence type="ECO:0000256" key="1">
    <source>
        <dbReference type="SAM" id="MobiDB-lite"/>
    </source>
</evidence>
<keyword evidence="3" id="KW-1185">Reference proteome</keyword>
<dbReference type="EMBL" id="JASCZI010122221">
    <property type="protein sequence ID" value="MED6163933.1"/>
    <property type="molecule type" value="Genomic_DNA"/>
</dbReference>
<evidence type="ECO:0000313" key="2">
    <source>
        <dbReference type="EMBL" id="MED6163933.1"/>
    </source>
</evidence>
<feature type="compositionally biased region" description="Acidic residues" evidence="1">
    <location>
        <begin position="54"/>
        <end position="92"/>
    </location>
</feature>
<feature type="region of interest" description="Disordered" evidence="1">
    <location>
        <begin position="51"/>
        <end position="94"/>
    </location>
</feature>
<dbReference type="Gene3D" id="2.40.70.10">
    <property type="entry name" value="Acid Proteases"/>
    <property type="match status" value="1"/>
</dbReference>
<feature type="compositionally biased region" description="Basic and acidic residues" evidence="1">
    <location>
        <begin position="29"/>
        <end position="38"/>
    </location>
</feature>
<feature type="compositionally biased region" description="Basic residues" evidence="1">
    <location>
        <begin position="272"/>
        <end position="302"/>
    </location>
</feature>
<dbReference type="Proteomes" id="UP001341840">
    <property type="component" value="Unassembled WGS sequence"/>
</dbReference>
<evidence type="ECO:0000313" key="3">
    <source>
        <dbReference type="Proteomes" id="UP001341840"/>
    </source>
</evidence>
<gene>
    <name evidence="2" type="ORF">PIB30_084873</name>
</gene>
<accession>A0ABU6UVA6</accession>
<comment type="caution">
    <text evidence="2">The sequence shown here is derived from an EMBL/GenBank/DDBJ whole genome shotgun (WGS) entry which is preliminary data.</text>
</comment>
<reference evidence="2 3" key="1">
    <citation type="journal article" date="2023" name="Plants (Basel)">
        <title>Bridging the Gap: Combining Genomics and Transcriptomics Approaches to Understand Stylosanthes scabra, an Orphan Legume from the Brazilian Caatinga.</title>
        <authorList>
            <person name="Ferreira-Neto J.R.C."/>
            <person name="da Silva M.D."/>
            <person name="Binneck E."/>
            <person name="de Melo N.F."/>
            <person name="da Silva R.H."/>
            <person name="de Melo A.L.T.M."/>
            <person name="Pandolfi V."/>
            <person name="Bustamante F.O."/>
            <person name="Brasileiro-Vidal A.C."/>
            <person name="Benko-Iseppon A.M."/>
        </authorList>
    </citation>
    <scope>NUCLEOTIDE SEQUENCE [LARGE SCALE GENOMIC DNA]</scope>
    <source>
        <tissue evidence="2">Leaves</tissue>
    </source>
</reference>
<protein>
    <submittedName>
        <fullName evidence="2">Uncharacterized protein</fullName>
    </submittedName>
</protein>